<proteinExistence type="predicted"/>
<dbReference type="GO" id="GO:0016020">
    <property type="term" value="C:membrane"/>
    <property type="evidence" value="ECO:0007669"/>
    <property type="project" value="InterPro"/>
</dbReference>
<dbReference type="STRING" id="572036.SAMN05661099_1620"/>
<dbReference type="OrthoDB" id="9792992at2"/>
<feature type="transmembrane region" description="Helical" evidence="1">
    <location>
        <begin position="101"/>
        <end position="122"/>
    </location>
</feature>
<keyword evidence="1" id="KW-1133">Transmembrane helix</keyword>
<keyword evidence="1" id="KW-0812">Transmembrane</keyword>
<feature type="domain" description="Signal transduction histidine kinase internal region" evidence="2">
    <location>
        <begin position="145"/>
        <end position="222"/>
    </location>
</feature>
<sequence length="349" mass="40313">MHRIKRVFRNVHIVLWVLFGLLVALQLSQDRPSSEHWLTMTTGIMLTTLYVFYSHFILLKQFSGKKKRRPYFLRLGLIILTGNLPFLLFHHVKFDTFFLFFNYYIISLISMVPVFVFLSWLARVTENLVINTFKKEQLEKQAVEAELYYLKSQINPHFLFNTLNNIHTLVYKQALAAPEAVLQLASLMRYMIYESNSPLVPLSREMTYLQDYMSLQQLKYKNSPVVDLQVEGLTDSCHIAPLLFIHLLENAYKHSPARLEPGEVKVNMKITGDTLTFMVQNPVSTNPGRKVDEPGGIGLPNVRKRLALLYPGKHSLEANNSGGTFTVKLKIQGLKLMAHEKEADLLYHR</sequence>
<name>A0A1T5BMU7_9SPHI</name>
<reference evidence="4" key="1">
    <citation type="submission" date="2017-02" db="EMBL/GenBank/DDBJ databases">
        <authorList>
            <person name="Varghese N."/>
            <person name="Submissions S."/>
        </authorList>
    </citation>
    <scope>NUCLEOTIDE SEQUENCE [LARGE SCALE GENOMIC DNA]</scope>
    <source>
        <strain evidence="4">DSM 22385</strain>
    </source>
</reference>
<dbReference type="SUPFAM" id="SSF55874">
    <property type="entry name" value="ATPase domain of HSP90 chaperone/DNA topoisomerase II/histidine kinase"/>
    <property type="match status" value="1"/>
</dbReference>
<feature type="transmembrane region" description="Helical" evidence="1">
    <location>
        <begin position="37"/>
        <end position="59"/>
    </location>
</feature>
<dbReference type="GO" id="GO:0000155">
    <property type="term" value="F:phosphorelay sensor kinase activity"/>
    <property type="evidence" value="ECO:0007669"/>
    <property type="project" value="InterPro"/>
</dbReference>
<evidence type="ECO:0000259" key="2">
    <source>
        <dbReference type="Pfam" id="PF06580"/>
    </source>
</evidence>
<evidence type="ECO:0000256" key="1">
    <source>
        <dbReference type="SAM" id="Phobius"/>
    </source>
</evidence>
<dbReference type="PANTHER" id="PTHR34220:SF7">
    <property type="entry name" value="SENSOR HISTIDINE KINASE YPDA"/>
    <property type="match status" value="1"/>
</dbReference>
<evidence type="ECO:0000313" key="4">
    <source>
        <dbReference type="Proteomes" id="UP000189981"/>
    </source>
</evidence>
<dbReference type="EMBL" id="FUYR01000001">
    <property type="protein sequence ID" value="SKB48582.1"/>
    <property type="molecule type" value="Genomic_DNA"/>
</dbReference>
<keyword evidence="3" id="KW-0418">Kinase</keyword>
<dbReference type="Pfam" id="PF06580">
    <property type="entry name" value="His_kinase"/>
    <property type="match status" value="1"/>
</dbReference>
<gene>
    <name evidence="3" type="ORF">SAMN05661099_1620</name>
</gene>
<organism evidence="3 4">
    <name type="scientific">Daejeonella lutea</name>
    <dbReference type="NCBI Taxonomy" id="572036"/>
    <lineage>
        <taxon>Bacteria</taxon>
        <taxon>Pseudomonadati</taxon>
        <taxon>Bacteroidota</taxon>
        <taxon>Sphingobacteriia</taxon>
        <taxon>Sphingobacteriales</taxon>
        <taxon>Sphingobacteriaceae</taxon>
        <taxon>Daejeonella</taxon>
    </lineage>
</organism>
<protein>
    <submittedName>
        <fullName evidence="3">Histidine kinase</fullName>
    </submittedName>
</protein>
<dbReference type="Proteomes" id="UP000189981">
    <property type="component" value="Unassembled WGS sequence"/>
</dbReference>
<dbReference type="RefSeq" id="WP_079702073.1">
    <property type="nucleotide sequence ID" value="NZ_FUYR01000001.1"/>
</dbReference>
<keyword evidence="4" id="KW-1185">Reference proteome</keyword>
<evidence type="ECO:0000313" key="3">
    <source>
        <dbReference type="EMBL" id="SKB48582.1"/>
    </source>
</evidence>
<dbReference type="InterPro" id="IPR036890">
    <property type="entry name" value="HATPase_C_sf"/>
</dbReference>
<feature type="transmembrane region" description="Helical" evidence="1">
    <location>
        <begin position="71"/>
        <end position="89"/>
    </location>
</feature>
<dbReference type="InterPro" id="IPR050640">
    <property type="entry name" value="Bact_2-comp_sensor_kinase"/>
</dbReference>
<accession>A0A1T5BMU7</accession>
<dbReference type="PANTHER" id="PTHR34220">
    <property type="entry name" value="SENSOR HISTIDINE KINASE YPDA"/>
    <property type="match status" value="1"/>
</dbReference>
<keyword evidence="1" id="KW-0472">Membrane</keyword>
<dbReference type="Gene3D" id="3.30.565.10">
    <property type="entry name" value="Histidine kinase-like ATPase, C-terminal domain"/>
    <property type="match status" value="1"/>
</dbReference>
<feature type="transmembrane region" description="Helical" evidence="1">
    <location>
        <begin position="7"/>
        <end position="25"/>
    </location>
</feature>
<keyword evidence="3" id="KW-0808">Transferase</keyword>
<dbReference type="AlphaFoldDB" id="A0A1T5BMU7"/>
<dbReference type="InterPro" id="IPR010559">
    <property type="entry name" value="Sig_transdc_His_kin_internal"/>
</dbReference>